<accession>A0A5C6BVJ0</accession>
<dbReference type="Proteomes" id="UP000319908">
    <property type="component" value="Unassembled WGS sequence"/>
</dbReference>
<keyword evidence="2" id="KW-0328">Glycosyltransferase</keyword>
<feature type="domain" description="Glycosyltransferase 2-like" evidence="1">
    <location>
        <begin position="36"/>
        <end position="153"/>
    </location>
</feature>
<dbReference type="PANTHER" id="PTHR43685">
    <property type="entry name" value="GLYCOSYLTRANSFERASE"/>
    <property type="match status" value="1"/>
</dbReference>
<keyword evidence="2" id="KW-0808">Transferase</keyword>
<dbReference type="InterPro" id="IPR029044">
    <property type="entry name" value="Nucleotide-diphossugar_trans"/>
</dbReference>
<dbReference type="EC" id="2.4.1.293" evidence="2"/>
<name>A0A5C6BVJ0_9BACT</name>
<dbReference type="PANTHER" id="PTHR43685:SF2">
    <property type="entry name" value="GLYCOSYLTRANSFERASE 2-LIKE DOMAIN-CONTAINING PROTEIN"/>
    <property type="match status" value="1"/>
</dbReference>
<keyword evidence="3" id="KW-1185">Reference proteome</keyword>
<comment type="caution">
    <text evidence="2">The sequence shown here is derived from an EMBL/GenBank/DDBJ whole genome shotgun (WGS) entry which is preliminary data.</text>
</comment>
<evidence type="ECO:0000313" key="3">
    <source>
        <dbReference type="Proteomes" id="UP000319908"/>
    </source>
</evidence>
<dbReference type="InterPro" id="IPR050834">
    <property type="entry name" value="Glycosyltransf_2"/>
</dbReference>
<dbReference type="AlphaFoldDB" id="A0A5C6BVJ0"/>
<reference evidence="2 3" key="1">
    <citation type="journal article" date="2020" name="Antonie Van Leeuwenhoek">
        <title>Rhodopirellula heiligendammensis sp. nov., Rhodopirellula pilleata sp. nov., and Rhodopirellula solitaria sp. nov. isolated from natural or artificial marine surfaces in Northern Germany and California, USA, and emended description of the genus Rhodopirellula.</title>
        <authorList>
            <person name="Kallscheuer N."/>
            <person name="Wiegand S."/>
            <person name="Jogler M."/>
            <person name="Boedeker C."/>
            <person name="Peeters S.H."/>
            <person name="Rast P."/>
            <person name="Heuer A."/>
            <person name="Jetten M.S.M."/>
            <person name="Rohde M."/>
            <person name="Jogler C."/>
        </authorList>
    </citation>
    <scope>NUCLEOTIDE SEQUENCE [LARGE SCALE GENOMIC DNA]</scope>
    <source>
        <strain evidence="2 3">Poly21</strain>
    </source>
</reference>
<sequence>MKSLIPAPLHNRCGWPWDAAEVQVASTSQPTWPRITVVTPSFNQGAFLEETIRSVLLQNYPNLEYIVVDGGSTDGSGEVLDHYADHISQVIREPDDGQSDAICKGLDRATGELFNWINSDDRLAPGTLCELAQRFDGSYDLYAFNVAVEDAQGQPPTNGDATMVNRNLSAIAMLRCDRYSFSQPGLWFRMSMLRGCGGIDRSLNYGFDWDLIVRYLSEHSRVQYTPSVGAMFRLHDQSKTMVETSKANAAENRFQQENERIRDKLERRLPPRLAAASKLGRRREPWNQYLIDVLDDFERSPMAAACEIVREIVADPRTRASQRAFGSVARLLSRYVRRMPQRTAL</sequence>
<dbReference type="RefSeq" id="WP_146407159.1">
    <property type="nucleotide sequence ID" value="NZ_SJPU01000002.1"/>
</dbReference>
<organism evidence="2 3">
    <name type="scientific">Allorhodopirellula heiligendammensis</name>
    <dbReference type="NCBI Taxonomy" id="2714739"/>
    <lineage>
        <taxon>Bacteria</taxon>
        <taxon>Pseudomonadati</taxon>
        <taxon>Planctomycetota</taxon>
        <taxon>Planctomycetia</taxon>
        <taxon>Pirellulales</taxon>
        <taxon>Pirellulaceae</taxon>
        <taxon>Allorhodopirellula</taxon>
    </lineage>
</organism>
<evidence type="ECO:0000313" key="2">
    <source>
        <dbReference type="EMBL" id="TWU15236.1"/>
    </source>
</evidence>
<dbReference type="EMBL" id="SJPU01000002">
    <property type="protein sequence ID" value="TWU15236.1"/>
    <property type="molecule type" value="Genomic_DNA"/>
</dbReference>
<dbReference type="CDD" id="cd06433">
    <property type="entry name" value="GT_2_WfgS_like"/>
    <property type="match status" value="1"/>
</dbReference>
<protein>
    <submittedName>
        <fullName evidence="2">GalNAc(5)-diNAcBac-PP-undecaprenol beta-1,3-glucosyltransferase</fullName>
        <ecNumber evidence="2">2.4.1.293</ecNumber>
    </submittedName>
</protein>
<proteinExistence type="predicted"/>
<dbReference type="OrthoDB" id="9784574at2"/>
<gene>
    <name evidence="2" type="primary">pglI</name>
    <name evidence="2" type="ORF">Poly21_24300</name>
</gene>
<dbReference type="GO" id="GO:0016757">
    <property type="term" value="F:glycosyltransferase activity"/>
    <property type="evidence" value="ECO:0007669"/>
    <property type="project" value="UniProtKB-KW"/>
</dbReference>
<dbReference type="SUPFAM" id="SSF53448">
    <property type="entry name" value="Nucleotide-diphospho-sugar transferases"/>
    <property type="match status" value="1"/>
</dbReference>
<dbReference type="InterPro" id="IPR001173">
    <property type="entry name" value="Glyco_trans_2-like"/>
</dbReference>
<evidence type="ECO:0000259" key="1">
    <source>
        <dbReference type="Pfam" id="PF00535"/>
    </source>
</evidence>
<dbReference type="Pfam" id="PF00535">
    <property type="entry name" value="Glycos_transf_2"/>
    <property type="match status" value="1"/>
</dbReference>
<dbReference type="Gene3D" id="3.90.550.10">
    <property type="entry name" value="Spore Coat Polysaccharide Biosynthesis Protein SpsA, Chain A"/>
    <property type="match status" value="1"/>
</dbReference>